<keyword evidence="2" id="KW-1185">Reference proteome</keyword>
<evidence type="ECO:0000313" key="1">
    <source>
        <dbReference type="EMBL" id="QMS87013.1"/>
    </source>
</evidence>
<protein>
    <submittedName>
        <fullName evidence="1">Uncharacterized protein</fullName>
    </submittedName>
</protein>
<reference evidence="2" key="1">
    <citation type="submission" date="2020-06" db="EMBL/GenBank/DDBJ databases">
        <title>Nostoc edaphicum CCNP1411 genome.</title>
        <authorList>
            <person name="Fidor A."/>
            <person name="Grabski M."/>
            <person name="Gawor J."/>
            <person name="Gromadka R."/>
            <person name="Wegrzyn G."/>
            <person name="Mazur-Marzec H."/>
        </authorList>
    </citation>
    <scope>NUCLEOTIDE SEQUENCE [LARGE SCALE GENOMIC DNA]</scope>
    <source>
        <strain evidence="2">CCNP1411</strain>
    </source>
</reference>
<sequence>MICEWGIGHWALGIGGGRGVEFKSIKDSFPIPHAPCPMPHAPCPMPHAPCPIF</sequence>
<dbReference type="KEGG" id="ned:HUN01_05280"/>
<gene>
    <name evidence="1" type="ORF">HUN01_05280</name>
</gene>
<evidence type="ECO:0000313" key="2">
    <source>
        <dbReference type="Proteomes" id="UP000514713"/>
    </source>
</evidence>
<dbReference type="EMBL" id="CP054698">
    <property type="protein sequence ID" value="QMS87013.1"/>
    <property type="molecule type" value="Genomic_DNA"/>
</dbReference>
<name>A0A7D7L8S3_9NOSO</name>
<dbReference type="AlphaFoldDB" id="A0A7D7L8S3"/>
<dbReference type="RefSeq" id="WP_181930385.1">
    <property type="nucleotide sequence ID" value="NZ_CP054698.1"/>
</dbReference>
<dbReference type="Proteomes" id="UP000514713">
    <property type="component" value="Chromosome"/>
</dbReference>
<proteinExistence type="predicted"/>
<accession>A0A7D7L8S3</accession>
<organism evidence="1 2">
    <name type="scientific">Nostoc edaphicum CCNP1411</name>
    <dbReference type="NCBI Taxonomy" id="1472755"/>
    <lineage>
        <taxon>Bacteria</taxon>
        <taxon>Bacillati</taxon>
        <taxon>Cyanobacteriota</taxon>
        <taxon>Cyanophyceae</taxon>
        <taxon>Nostocales</taxon>
        <taxon>Nostocaceae</taxon>
        <taxon>Nostoc</taxon>
    </lineage>
</organism>